<evidence type="ECO:0000313" key="2">
    <source>
        <dbReference type="Proteomes" id="UP000734854"/>
    </source>
</evidence>
<protein>
    <submittedName>
        <fullName evidence="1">Uncharacterized protein</fullName>
    </submittedName>
</protein>
<dbReference type="Proteomes" id="UP000734854">
    <property type="component" value="Unassembled WGS sequence"/>
</dbReference>
<name>A0A8J5IM83_ZINOF</name>
<keyword evidence="2" id="KW-1185">Reference proteome</keyword>
<comment type="caution">
    <text evidence="1">The sequence shown here is derived from an EMBL/GenBank/DDBJ whole genome shotgun (WGS) entry which is preliminary data.</text>
</comment>
<proteinExistence type="predicted"/>
<accession>A0A8J5IM83</accession>
<dbReference type="AlphaFoldDB" id="A0A8J5IM83"/>
<evidence type="ECO:0000313" key="1">
    <source>
        <dbReference type="EMBL" id="KAG6537590.1"/>
    </source>
</evidence>
<reference evidence="1 2" key="1">
    <citation type="submission" date="2020-08" db="EMBL/GenBank/DDBJ databases">
        <title>Plant Genome Project.</title>
        <authorList>
            <person name="Zhang R.-G."/>
        </authorList>
    </citation>
    <scope>NUCLEOTIDE SEQUENCE [LARGE SCALE GENOMIC DNA]</scope>
    <source>
        <tissue evidence="1">Rhizome</tissue>
    </source>
</reference>
<gene>
    <name evidence="1" type="ORF">ZIOFF_002684</name>
</gene>
<organism evidence="1 2">
    <name type="scientific">Zingiber officinale</name>
    <name type="common">Ginger</name>
    <name type="synonym">Amomum zingiber</name>
    <dbReference type="NCBI Taxonomy" id="94328"/>
    <lineage>
        <taxon>Eukaryota</taxon>
        <taxon>Viridiplantae</taxon>
        <taxon>Streptophyta</taxon>
        <taxon>Embryophyta</taxon>
        <taxon>Tracheophyta</taxon>
        <taxon>Spermatophyta</taxon>
        <taxon>Magnoliopsida</taxon>
        <taxon>Liliopsida</taxon>
        <taxon>Zingiberales</taxon>
        <taxon>Zingiberaceae</taxon>
        <taxon>Zingiber</taxon>
    </lineage>
</organism>
<sequence>MTGSKADKIMVVDNAGMEVTSTAAVEVASTAGVEPLNTIEMKLANTVERELANTAEVEVLNDTHSPPETANGKVVAESAFSTGGRVIYNYIASLGVEIVQVLLYGEDWFHHLYGIKTKKKDHKEDVKEYNLS</sequence>
<dbReference type="EMBL" id="JACMSC010000001">
    <property type="protein sequence ID" value="KAG6537590.1"/>
    <property type="molecule type" value="Genomic_DNA"/>
</dbReference>